<feature type="region of interest" description="Disordered" evidence="12">
    <location>
        <begin position="205"/>
        <end position="284"/>
    </location>
</feature>
<evidence type="ECO:0000256" key="1">
    <source>
        <dbReference type="ARBA" id="ARBA00004141"/>
    </source>
</evidence>
<protein>
    <submittedName>
        <fullName evidence="14">Uncharacterized protein</fullName>
    </submittedName>
</protein>
<keyword evidence="3 11" id="KW-0894">Sodium channel</keyword>
<dbReference type="PANTHER" id="PTHR11690">
    <property type="entry name" value="AMILORIDE-SENSITIVE SODIUM CHANNEL-RELATED"/>
    <property type="match status" value="1"/>
</dbReference>
<gene>
    <name evidence="14" type="ORF">KUTeg_016254</name>
</gene>
<evidence type="ECO:0000256" key="6">
    <source>
        <dbReference type="ARBA" id="ARBA00023053"/>
    </source>
</evidence>
<evidence type="ECO:0000256" key="3">
    <source>
        <dbReference type="ARBA" id="ARBA00022461"/>
    </source>
</evidence>
<proteinExistence type="inferred from homology"/>
<evidence type="ECO:0000256" key="4">
    <source>
        <dbReference type="ARBA" id="ARBA00022692"/>
    </source>
</evidence>
<comment type="subcellular location">
    <subcellularLocation>
        <location evidence="1">Membrane</location>
        <topology evidence="1">Multi-pass membrane protein</topology>
    </subcellularLocation>
</comment>
<feature type="compositionally biased region" description="Low complexity" evidence="12">
    <location>
        <begin position="208"/>
        <end position="247"/>
    </location>
</feature>
<keyword evidence="2 11" id="KW-0813">Transport</keyword>
<evidence type="ECO:0000256" key="8">
    <source>
        <dbReference type="ARBA" id="ARBA00023136"/>
    </source>
</evidence>
<feature type="transmembrane region" description="Helical" evidence="13">
    <location>
        <begin position="50"/>
        <end position="70"/>
    </location>
</feature>
<evidence type="ECO:0000256" key="9">
    <source>
        <dbReference type="ARBA" id="ARBA00023201"/>
    </source>
</evidence>
<evidence type="ECO:0000256" key="7">
    <source>
        <dbReference type="ARBA" id="ARBA00023065"/>
    </source>
</evidence>
<keyword evidence="6" id="KW-0915">Sodium</keyword>
<evidence type="ECO:0000313" key="14">
    <source>
        <dbReference type="EMBL" id="KAJ8305709.1"/>
    </source>
</evidence>
<keyword evidence="15" id="KW-1185">Reference proteome</keyword>
<keyword evidence="7 11" id="KW-0406">Ion transport</keyword>
<reference evidence="14 15" key="1">
    <citation type="submission" date="2022-12" db="EMBL/GenBank/DDBJ databases">
        <title>Chromosome-level genome of Tegillarca granosa.</title>
        <authorList>
            <person name="Kim J."/>
        </authorList>
    </citation>
    <scope>NUCLEOTIDE SEQUENCE [LARGE SCALE GENOMIC DNA]</scope>
    <source>
        <strain evidence="14">Teg-2019</strain>
        <tissue evidence="14">Adductor muscle</tissue>
    </source>
</reference>
<keyword evidence="8 13" id="KW-0472">Membrane</keyword>
<dbReference type="Proteomes" id="UP001217089">
    <property type="component" value="Unassembled WGS sequence"/>
</dbReference>
<dbReference type="InterPro" id="IPR001873">
    <property type="entry name" value="ENaC"/>
</dbReference>
<keyword evidence="9 11" id="KW-0739">Sodium transport</keyword>
<keyword evidence="5 13" id="KW-1133">Transmembrane helix</keyword>
<keyword evidence="4 11" id="KW-0812">Transmembrane</keyword>
<dbReference type="EMBL" id="JARBDR010000813">
    <property type="protein sequence ID" value="KAJ8305709.1"/>
    <property type="molecule type" value="Genomic_DNA"/>
</dbReference>
<evidence type="ECO:0000256" key="13">
    <source>
        <dbReference type="SAM" id="Phobius"/>
    </source>
</evidence>
<comment type="similarity">
    <text evidence="11">Belongs to the amiloride-sensitive sodium channel (TC 1.A.6) family.</text>
</comment>
<evidence type="ECO:0000256" key="2">
    <source>
        <dbReference type="ARBA" id="ARBA00022448"/>
    </source>
</evidence>
<name>A0ABQ9EKB0_TEGGR</name>
<sequence length="306" mass="35154">MTWSIVGSEKTRNVPEKEKSFKRLCVRFAEKTSMTGVPYINSARLTVSKITWTILLIGAIGAMIFHLYYLCNQFFSWPKITKLTLQFSNLQLPEVTICNNNIIKKSQLHLASKQLQNYVRDLNPQKLGIKGRKRRFIPKLMDFNFSAYTGYGGDMFKTLNDEDDDADLGPDNEIVQIDILNYSLLLSTCDIVKLIINELTDDERFTVRPNGRPNRPNGRPNRPNGRPNRPNGRPNRPNGRPNRPNGRPNRRNGRPNRPNGRPNRPNGRPNRPNGRPNRPNGRPIDLMVVLSVEINRKGYPYECMDE</sequence>
<evidence type="ECO:0000256" key="12">
    <source>
        <dbReference type="SAM" id="MobiDB-lite"/>
    </source>
</evidence>
<evidence type="ECO:0000256" key="10">
    <source>
        <dbReference type="ARBA" id="ARBA00023303"/>
    </source>
</evidence>
<accession>A0ABQ9EKB0</accession>
<evidence type="ECO:0000313" key="15">
    <source>
        <dbReference type="Proteomes" id="UP001217089"/>
    </source>
</evidence>
<evidence type="ECO:0000256" key="5">
    <source>
        <dbReference type="ARBA" id="ARBA00022989"/>
    </source>
</evidence>
<dbReference type="Pfam" id="PF00858">
    <property type="entry name" value="ASC"/>
    <property type="match status" value="1"/>
</dbReference>
<keyword evidence="10 11" id="KW-0407">Ion channel</keyword>
<evidence type="ECO:0000256" key="11">
    <source>
        <dbReference type="RuleBase" id="RU000679"/>
    </source>
</evidence>
<feature type="compositionally biased region" description="Low complexity" evidence="12">
    <location>
        <begin position="255"/>
        <end position="283"/>
    </location>
</feature>
<comment type="caution">
    <text evidence="14">The sequence shown here is derived from an EMBL/GenBank/DDBJ whole genome shotgun (WGS) entry which is preliminary data.</text>
</comment>
<organism evidence="14 15">
    <name type="scientific">Tegillarca granosa</name>
    <name type="common">Malaysian cockle</name>
    <name type="synonym">Anadara granosa</name>
    <dbReference type="NCBI Taxonomy" id="220873"/>
    <lineage>
        <taxon>Eukaryota</taxon>
        <taxon>Metazoa</taxon>
        <taxon>Spiralia</taxon>
        <taxon>Lophotrochozoa</taxon>
        <taxon>Mollusca</taxon>
        <taxon>Bivalvia</taxon>
        <taxon>Autobranchia</taxon>
        <taxon>Pteriomorphia</taxon>
        <taxon>Arcoida</taxon>
        <taxon>Arcoidea</taxon>
        <taxon>Arcidae</taxon>
        <taxon>Tegillarca</taxon>
    </lineage>
</organism>